<feature type="transmembrane region" description="Helical" evidence="1">
    <location>
        <begin position="79"/>
        <end position="100"/>
    </location>
</feature>
<protein>
    <submittedName>
        <fullName evidence="2">Uncharacterized protein</fullName>
    </submittedName>
</protein>
<dbReference type="AlphaFoldDB" id="A0A2A9CN49"/>
<dbReference type="EMBL" id="PDJC01000001">
    <property type="protein sequence ID" value="PFG15877.1"/>
    <property type="molecule type" value="Genomic_DNA"/>
</dbReference>
<accession>A0A2A9CN49</accession>
<evidence type="ECO:0000256" key="1">
    <source>
        <dbReference type="SAM" id="Phobius"/>
    </source>
</evidence>
<gene>
    <name evidence="2" type="ORF">ATK74_0398</name>
</gene>
<keyword evidence="3" id="KW-1185">Reference proteome</keyword>
<reference evidence="2 3" key="1">
    <citation type="submission" date="2017-10" db="EMBL/GenBank/DDBJ databases">
        <title>Sequencing the genomes of 1000 actinobacteria strains.</title>
        <authorList>
            <person name="Klenk H.-P."/>
        </authorList>
    </citation>
    <scope>NUCLEOTIDE SEQUENCE [LARGE SCALE GENOMIC DNA]</scope>
    <source>
        <strain evidence="2 3">DSM 15597</strain>
    </source>
</reference>
<keyword evidence="1" id="KW-0472">Membrane</keyword>
<comment type="caution">
    <text evidence="2">The sequence shown here is derived from an EMBL/GenBank/DDBJ whole genome shotgun (WGS) entry which is preliminary data.</text>
</comment>
<feature type="transmembrane region" description="Helical" evidence="1">
    <location>
        <begin position="46"/>
        <end position="67"/>
    </location>
</feature>
<keyword evidence="1" id="KW-0812">Transmembrane</keyword>
<evidence type="ECO:0000313" key="2">
    <source>
        <dbReference type="EMBL" id="PFG15877.1"/>
    </source>
</evidence>
<sequence>MSNPRPPALRTDLLRAGLIAVAIAGVVVSIAMVILGLPEATPAQSVLLELAMLPISVSLAAALGILAMRARPAGRRSRLTLTGSGILGIAGATTMALAYVTGPRPLVHLGQALLLVGLLIALAVATALQPGRRRSLLELADEPDETEPDTADPQG</sequence>
<feature type="transmembrane region" description="Helical" evidence="1">
    <location>
        <begin position="12"/>
        <end position="34"/>
    </location>
</feature>
<keyword evidence="1" id="KW-1133">Transmembrane helix</keyword>
<dbReference type="Proteomes" id="UP000226079">
    <property type="component" value="Unassembled WGS sequence"/>
</dbReference>
<evidence type="ECO:0000313" key="3">
    <source>
        <dbReference type="Proteomes" id="UP000226079"/>
    </source>
</evidence>
<feature type="transmembrane region" description="Helical" evidence="1">
    <location>
        <begin position="106"/>
        <end position="128"/>
    </location>
</feature>
<dbReference type="RefSeq" id="WP_098459472.1">
    <property type="nucleotide sequence ID" value="NZ_PDJC01000001.1"/>
</dbReference>
<organism evidence="2 3">
    <name type="scientific">Propionicimonas paludicola</name>
    <dbReference type="NCBI Taxonomy" id="185243"/>
    <lineage>
        <taxon>Bacteria</taxon>
        <taxon>Bacillati</taxon>
        <taxon>Actinomycetota</taxon>
        <taxon>Actinomycetes</taxon>
        <taxon>Propionibacteriales</taxon>
        <taxon>Nocardioidaceae</taxon>
        <taxon>Propionicimonas</taxon>
    </lineage>
</organism>
<name>A0A2A9CN49_9ACTN</name>
<proteinExistence type="predicted"/>